<protein>
    <recommendedName>
        <fullName evidence="4">Reverse transcriptase domain-containing protein</fullName>
    </recommendedName>
</protein>
<sequence>MCKLDIEKAYDHANWKFLLNALEKSGWVGFISASTLSVFYSGECGYGGIMKRGKPYGRMSSDPSMDLPIIHPSSESHISSLLSPHLNYCIVLILGTVKKIREQFLQCLVPIHLSLLEPGPDSIVLSDHRVFCKKRPEDPDGSPQVDPICSGDLLGYPTIFFRILAFYDIWGLRLLCISP</sequence>
<dbReference type="Proteomes" id="UP001234989">
    <property type="component" value="Chromosome 11"/>
</dbReference>
<feature type="transmembrane region" description="Helical" evidence="1">
    <location>
        <begin position="27"/>
        <end position="49"/>
    </location>
</feature>
<dbReference type="AlphaFoldDB" id="A0AAF0UYJ2"/>
<accession>A0AAF0UYJ2</accession>
<proteinExistence type="predicted"/>
<gene>
    <name evidence="2" type="ORF">MTR67_048520</name>
</gene>
<evidence type="ECO:0000313" key="3">
    <source>
        <dbReference type="Proteomes" id="UP001234989"/>
    </source>
</evidence>
<evidence type="ECO:0000256" key="1">
    <source>
        <dbReference type="SAM" id="Phobius"/>
    </source>
</evidence>
<evidence type="ECO:0000313" key="2">
    <source>
        <dbReference type="EMBL" id="WMV55135.1"/>
    </source>
</evidence>
<keyword evidence="1" id="KW-0812">Transmembrane</keyword>
<name>A0AAF0UYJ2_SOLVR</name>
<reference evidence="2" key="1">
    <citation type="submission" date="2023-08" db="EMBL/GenBank/DDBJ databases">
        <title>A de novo genome assembly of Solanum verrucosum Schlechtendal, a Mexican diploid species geographically isolated from the other diploid A-genome species in potato relatives.</title>
        <authorList>
            <person name="Hosaka K."/>
        </authorList>
    </citation>
    <scope>NUCLEOTIDE SEQUENCE</scope>
    <source>
        <tissue evidence="2">Young leaves</tissue>
    </source>
</reference>
<keyword evidence="3" id="KW-1185">Reference proteome</keyword>
<keyword evidence="1" id="KW-1133">Transmembrane helix</keyword>
<keyword evidence="1" id="KW-0472">Membrane</keyword>
<evidence type="ECO:0008006" key="4">
    <source>
        <dbReference type="Google" id="ProtNLM"/>
    </source>
</evidence>
<dbReference type="EMBL" id="CP133622">
    <property type="protein sequence ID" value="WMV55135.1"/>
    <property type="molecule type" value="Genomic_DNA"/>
</dbReference>
<organism evidence="2 3">
    <name type="scientific">Solanum verrucosum</name>
    <dbReference type="NCBI Taxonomy" id="315347"/>
    <lineage>
        <taxon>Eukaryota</taxon>
        <taxon>Viridiplantae</taxon>
        <taxon>Streptophyta</taxon>
        <taxon>Embryophyta</taxon>
        <taxon>Tracheophyta</taxon>
        <taxon>Spermatophyta</taxon>
        <taxon>Magnoliopsida</taxon>
        <taxon>eudicotyledons</taxon>
        <taxon>Gunneridae</taxon>
        <taxon>Pentapetalae</taxon>
        <taxon>asterids</taxon>
        <taxon>lamiids</taxon>
        <taxon>Solanales</taxon>
        <taxon>Solanaceae</taxon>
        <taxon>Solanoideae</taxon>
        <taxon>Solaneae</taxon>
        <taxon>Solanum</taxon>
    </lineage>
</organism>